<dbReference type="GO" id="GO:0006874">
    <property type="term" value="P:intracellular calcium ion homeostasis"/>
    <property type="evidence" value="ECO:0007669"/>
    <property type="project" value="TreeGrafter"/>
</dbReference>
<evidence type="ECO:0000256" key="3">
    <source>
        <dbReference type="ARBA" id="ARBA00022723"/>
    </source>
</evidence>
<dbReference type="GO" id="GO:0015203">
    <property type="term" value="F:polyamine transmembrane transporter activity"/>
    <property type="evidence" value="ECO:0007669"/>
    <property type="project" value="TreeGrafter"/>
</dbReference>
<dbReference type="Gene3D" id="2.70.150.10">
    <property type="entry name" value="Calcium-transporting ATPase, cytoplasmic transduction domain A"/>
    <property type="match status" value="1"/>
</dbReference>
<protein>
    <recommendedName>
        <fullName evidence="10">CWH43-like N-terminal domain-containing protein</fullName>
    </recommendedName>
</protein>
<feature type="transmembrane region" description="Helical" evidence="9">
    <location>
        <begin position="632"/>
        <end position="652"/>
    </location>
</feature>
<dbReference type="Proteomes" id="UP000789390">
    <property type="component" value="Unassembled WGS sequence"/>
</dbReference>
<feature type="transmembrane region" description="Helical" evidence="9">
    <location>
        <begin position="664"/>
        <end position="689"/>
    </location>
</feature>
<feature type="transmembrane region" description="Helical" evidence="9">
    <location>
        <begin position="181"/>
        <end position="197"/>
    </location>
</feature>
<keyword evidence="9" id="KW-0812">Transmembrane</keyword>
<comment type="caution">
    <text evidence="11">The sequence shown here is derived from an EMBL/GenBank/DDBJ whole genome shotgun (WGS) entry which is preliminary data.</text>
</comment>
<dbReference type="InterPro" id="IPR023298">
    <property type="entry name" value="ATPase_P-typ_TM_dom_sf"/>
</dbReference>
<feature type="transmembrane region" description="Helical" evidence="9">
    <location>
        <begin position="141"/>
        <end position="160"/>
    </location>
</feature>
<evidence type="ECO:0000256" key="4">
    <source>
        <dbReference type="ARBA" id="ARBA00022741"/>
    </source>
</evidence>
<dbReference type="GO" id="GO:0016020">
    <property type="term" value="C:membrane"/>
    <property type="evidence" value="ECO:0007669"/>
    <property type="project" value="UniProtKB-SubCell"/>
</dbReference>
<name>A0A8J2S0A0_9CRUS</name>
<proteinExistence type="predicted"/>
<evidence type="ECO:0000256" key="8">
    <source>
        <dbReference type="ARBA" id="ARBA00049360"/>
    </source>
</evidence>
<reference evidence="11" key="1">
    <citation type="submission" date="2021-11" db="EMBL/GenBank/DDBJ databases">
        <authorList>
            <person name="Schell T."/>
        </authorList>
    </citation>
    <scope>NUCLEOTIDE SEQUENCE</scope>
    <source>
        <strain evidence="11">M5</strain>
    </source>
</reference>
<feature type="transmembrane region" description="Helical" evidence="9">
    <location>
        <begin position="73"/>
        <end position="97"/>
    </location>
</feature>
<dbReference type="InterPro" id="IPR023214">
    <property type="entry name" value="HAD_sf"/>
</dbReference>
<keyword evidence="9" id="KW-0472">Membrane</keyword>
<evidence type="ECO:0000256" key="1">
    <source>
        <dbReference type="ARBA" id="ARBA00004141"/>
    </source>
</evidence>
<keyword evidence="6" id="KW-0460">Magnesium</keyword>
<feature type="transmembrane region" description="Helical" evidence="9">
    <location>
        <begin position="109"/>
        <end position="129"/>
    </location>
</feature>
<feature type="transmembrane region" description="Helical" evidence="9">
    <location>
        <begin position="1274"/>
        <end position="1296"/>
    </location>
</feature>
<dbReference type="GO" id="GO:0140358">
    <property type="term" value="F:P-type transmembrane transporter activity"/>
    <property type="evidence" value="ECO:0007669"/>
    <property type="project" value="InterPro"/>
</dbReference>
<comment type="subcellular location">
    <subcellularLocation>
        <location evidence="1">Membrane</location>
        <topology evidence="1">Multi-pass membrane protein</topology>
    </subcellularLocation>
</comment>
<feature type="transmembrane region" description="Helical" evidence="9">
    <location>
        <begin position="1205"/>
        <end position="1224"/>
    </location>
</feature>
<dbReference type="InterPro" id="IPR006544">
    <property type="entry name" value="P-type_TPase_V"/>
</dbReference>
<dbReference type="PANTHER" id="PTHR45630:SF8">
    <property type="entry name" value="CATION-TRANSPORTING ATPASE"/>
    <property type="match status" value="1"/>
</dbReference>
<dbReference type="GO" id="GO:0019829">
    <property type="term" value="F:ATPase-coupled monoatomic cation transmembrane transporter activity"/>
    <property type="evidence" value="ECO:0007669"/>
    <property type="project" value="TreeGrafter"/>
</dbReference>
<feature type="transmembrane region" description="Helical" evidence="9">
    <location>
        <begin position="314"/>
        <end position="333"/>
    </location>
</feature>
<feature type="transmembrane region" description="Helical" evidence="9">
    <location>
        <begin position="209"/>
        <end position="231"/>
    </location>
</feature>
<evidence type="ECO:0000256" key="5">
    <source>
        <dbReference type="ARBA" id="ARBA00022840"/>
    </source>
</evidence>
<evidence type="ECO:0000256" key="7">
    <source>
        <dbReference type="ARBA" id="ARBA00022967"/>
    </source>
</evidence>
<gene>
    <name evidence="11" type="ORF">DGAL_LOCUS15399</name>
</gene>
<dbReference type="OrthoDB" id="48943at2759"/>
<keyword evidence="7" id="KW-1278">Translocase</keyword>
<evidence type="ECO:0000259" key="10">
    <source>
        <dbReference type="Pfam" id="PF10277"/>
    </source>
</evidence>
<evidence type="ECO:0000256" key="6">
    <source>
        <dbReference type="ARBA" id="ARBA00022842"/>
    </source>
</evidence>
<keyword evidence="2" id="KW-0597">Phosphoprotein</keyword>
<evidence type="ECO:0000313" key="12">
    <source>
        <dbReference type="Proteomes" id="UP000789390"/>
    </source>
</evidence>
<keyword evidence="4" id="KW-0547">Nucleotide-binding</keyword>
<feature type="transmembrane region" description="Helical" evidence="9">
    <location>
        <begin position="1236"/>
        <end position="1254"/>
    </location>
</feature>
<feature type="transmembrane region" description="Helical" evidence="9">
    <location>
        <begin position="465"/>
        <end position="486"/>
    </location>
</feature>
<feature type="transmembrane region" description="Helical" evidence="9">
    <location>
        <begin position="20"/>
        <end position="41"/>
    </location>
</feature>
<comment type="catalytic activity">
    <reaction evidence="8">
        <text>ATP + H2O = ADP + phosphate + H(+)</text>
        <dbReference type="Rhea" id="RHEA:13065"/>
        <dbReference type="ChEBI" id="CHEBI:15377"/>
        <dbReference type="ChEBI" id="CHEBI:15378"/>
        <dbReference type="ChEBI" id="CHEBI:30616"/>
        <dbReference type="ChEBI" id="CHEBI:43474"/>
        <dbReference type="ChEBI" id="CHEBI:456216"/>
    </reaction>
</comment>
<keyword evidence="9" id="KW-1133">Transmembrane helix</keyword>
<dbReference type="InterPro" id="IPR008250">
    <property type="entry name" value="ATPase_P-typ_transduc_dom_A_sf"/>
</dbReference>
<dbReference type="InterPro" id="IPR019402">
    <property type="entry name" value="CWH43_N"/>
</dbReference>
<feature type="domain" description="CWH43-like N-terminal" evidence="10">
    <location>
        <begin position="18"/>
        <end position="235"/>
    </location>
</feature>
<dbReference type="FunFam" id="2.70.150.10:FF:000221">
    <property type="entry name" value="Uncharacterized protein (Fragment)"/>
    <property type="match status" value="1"/>
</dbReference>
<keyword evidence="12" id="KW-1185">Reference proteome</keyword>
<dbReference type="Pfam" id="PF10277">
    <property type="entry name" value="Frag1"/>
    <property type="match status" value="1"/>
</dbReference>
<dbReference type="SUPFAM" id="SSF81653">
    <property type="entry name" value="Calcium ATPase, transduction domain A"/>
    <property type="match status" value="1"/>
</dbReference>
<accession>A0A8J2S0A0</accession>
<organism evidence="11 12">
    <name type="scientific">Daphnia galeata</name>
    <dbReference type="NCBI Taxonomy" id="27404"/>
    <lineage>
        <taxon>Eukaryota</taxon>
        <taxon>Metazoa</taxon>
        <taxon>Ecdysozoa</taxon>
        <taxon>Arthropoda</taxon>
        <taxon>Crustacea</taxon>
        <taxon>Branchiopoda</taxon>
        <taxon>Diplostraca</taxon>
        <taxon>Cladocera</taxon>
        <taxon>Anomopoda</taxon>
        <taxon>Daphniidae</taxon>
        <taxon>Daphnia</taxon>
    </lineage>
</organism>
<dbReference type="PANTHER" id="PTHR45630">
    <property type="entry name" value="CATION-TRANSPORTING ATPASE-RELATED"/>
    <property type="match status" value="1"/>
</dbReference>
<dbReference type="EMBL" id="CAKKLH010000316">
    <property type="protein sequence ID" value="CAH0111745.1"/>
    <property type="molecule type" value="Genomic_DNA"/>
</dbReference>
<dbReference type="SUPFAM" id="SSF81665">
    <property type="entry name" value="Calcium ATPase, transmembrane domain M"/>
    <property type="match status" value="1"/>
</dbReference>
<dbReference type="GO" id="GO:0005524">
    <property type="term" value="F:ATP binding"/>
    <property type="evidence" value="ECO:0007669"/>
    <property type="project" value="UniProtKB-KW"/>
</dbReference>
<evidence type="ECO:0000256" key="9">
    <source>
        <dbReference type="SAM" id="Phobius"/>
    </source>
</evidence>
<evidence type="ECO:0000256" key="2">
    <source>
        <dbReference type="ARBA" id="ARBA00022553"/>
    </source>
</evidence>
<dbReference type="GO" id="GO:0046872">
    <property type="term" value="F:metal ion binding"/>
    <property type="evidence" value="ECO:0007669"/>
    <property type="project" value="UniProtKB-KW"/>
</dbReference>
<evidence type="ECO:0000313" key="11">
    <source>
        <dbReference type="EMBL" id="CAH0111745.1"/>
    </source>
</evidence>
<keyword evidence="5" id="KW-0067">ATP-binding</keyword>
<sequence>MNKPMYTMAKVGGRILFRTVTILTVMLPLFGFIVCVAWSLIFDFKSSTATHCGVHNYLPSVSAAIGDYLPQRYIWRFVIALHTIPRIQIAFVYYAYFMSILAKWHENSVLLNCILNLVEILSLFGLTFISSTDNYTIHKLFFITFLLTSTFYMALSICLLGHRITTPNALEVKSGRYKKRLFVTTLLAVFGAVYFFARHNNYCEPMMYTWFALCEYLVILCNMAFHMTAYWDFPHQEWSLGPSPVVRQQFRLRLSTIMGRVWKFFKRLNCRSSCNTCSCGYDNLKDEQTHQVFKLPNGDSIVIHGYERSYMGSFMIVMASFLTFFAALLIASMRPGGLMPWFYRRATLSRATKVMLSPKSFVNIHRDSDGRRWFIWRHHRFTWCAQSGKFKRMRCVDEIGLRFSDIHGLGNGLDPTNHRLRQDSYGSNITNVAQPSLFHLFVLAWMKPFRLFHVMAITVWIIQQYFVYASLIGIVVIVEMVSSIILKYQHQRRLHHMSLFNCEVTVLGPGHDRRTIWSDDLVPGSVIQLTVKDNIIMPCDAVILSGSCVVRESVAAKPKHKYQLPKSRTKVYNPQSHRQHTLLRGSSFVLHTEKVIALVIRTGWSTENGSALAAKLDAVSRPLIFDRHCDRLFLFLWFAGLCAAAYGFYVRYSFLGVHDLIPEGMSLIFICLPPLFSPALFLTSIYSFVRLYQNGYRFNSFDEPSSILNHTGATDTVCLLENVVMRNADATLLKVSSTRYDEWSRDPQLTLCMAACVTQHTLDDLKIFSNSAWQTVAEQNHHNVQSVTNEHEIYRITKIYADETNSSLPLILVRADPVDSVNAGSWYFLRGSYLDVAAFSEEYSDHKEHQAEMVAFAGRSLTESEKSSTLDPDLNLLLRKFQLLGVASVEYKISKETCDVVSELRSANIRTLIITNRKLEETVLLARSSGIIFNKEPVAKIEIPSTEELNPPSLSVIDLPETGSGANRGEIGIQRQSHVALTGDMLDSLLESFPEMIDQIIGRVTVFASASAAQTNRFLQKLDGLNRTILICKDDEDFCTSVPRLTCLTLAPHDARQVLHRDFCNNLSTSSIRDLLGESRASLVRSLGISKLMVCYAAARLTSALLLYDNPSPAIQTLFVDLVLVMAPSMLFGCTQPSNQPLSKKRPSQSIARPKEMLSIFFQLLLIVVAQYFAVIMAQHQPWFEKTVQKTNWTDNSFTLSDENYAVYSLSLFQYLNLFILFSSGAPHLRRIWTNLGLTLYLLTLSVFCAVIVLEPPEQLKIFMGLKTPPVFDFRLALFSLAIIYIFTSLGVQCLIDYCSIPSCLSRSSSHDSAHMGTLQSVNVNVLYRPSTLIIQQDHTNEKISRPTTLNLPIF</sequence>
<feature type="transmembrane region" description="Helical" evidence="9">
    <location>
        <begin position="1156"/>
        <end position="1178"/>
    </location>
</feature>
<dbReference type="Gene3D" id="3.40.50.1000">
    <property type="entry name" value="HAD superfamily/HAD-like"/>
    <property type="match status" value="1"/>
</dbReference>
<keyword evidence="3" id="KW-0479">Metal-binding</keyword>